<dbReference type="PANTHER" id="PTHR24058">
    <property type="entry name" value="DUAL SPECIFICITY PROTEIN KINASE"/>
    <property type="match status" value="1"/>
</dbReference>
<name>A0A1R2AVI2_9CILI</name>
<dbReference type="PANTHER" id="PTHR24058:SF22">
    <property type="entry name" value="DUAL SPECIFICITY TYROSINE-PHOSPHORYLATION-REGULATED KINASE 4"/>
    <property type="match status" value="1"/>
</dbReference>
<dbReference type="Pfam" id="PF00069">
    <property type="entry name" value="Pkinase"/>
    <property type="match status" value="1"/>
</dbReference>
<dbReference type="CDD" id="cd14210">
    <property type="entry name" value="PKc_DYRK"/>
    <property type="match status" value="1"/>
</dbReference>
<keyword evidence="3" id="KW-0723">Serine/threonine-protein kinase</keyword>
<evidence type="ECO:0000256" key="7">
    <source>
        <dbReference type="ARBA" id="ARBA00022840"/>
    </source>
</evidence>
<dbReference type="Gene3D" id="3.30.10.30">
    <property type="entry name" value="DYRK"/>
    <property type="match status" value="1"/>
</dbReference>
<evidence type="ECO:0000256" key="3">
    <source>
        <dbReference type="ARBA" id="ARBA00022527"/>
    </source>
</evidence>
<proteinExistence type="inferred from homology"/>
<dbReference type="InterPro" id="IPR050494">
    <property type="entry name" value="Ser_Thr_dual-spec_kinase"/>
</dbReference>
<evidence type="ECO:0000256" key="6">
    <source>
        <dbReference type="ARBA" id="ARBA00022777"/>
    </source>
</evidence>
<evidence type="ECO:0000256" key="11">
    <source>
        <dbReference type="PROSITE-ProRule" id="PRU10141"/>
    </source>
</evidence>
<feature type="binding site" evidence="11">
    <location>
        <position position="216"/>
    </location>
    <ligand>
        <name>ATP</name>
        <dbReference type="ChEBI" id="CHEBI:30616"/>
    </ligand>
</feature>
<evidence type="ECO:0000313" key="15">
    <source>
        <dbReference type="Proteomes" id="UP000187209"/>
    </source>
</evidence>
<dbReference type="Gene3D" id="1.10.510.10">
    <property type="entry name" value="Transferase(Phosphotransferase) domain 1"/>
    <property type="match status" value="1"/>
</dbReference>
<evidence type="ECO:0000256" key="10">
    <source>
        <dbReference type="ARBA" id="ARBA00051680"/>
    </source>
</evidence>
<dbReference type="GO" id="GO:0005524">
    <property type="term" value="F:ATP binding"/>
    <property type="evidence" value="ECO:0007669"/>
    <property type="project" value="UniProtKB-UniRule"/>
</dbReference>
<accession>A0A1R2AVI2</accession>
<dbReference type="OrthoDB" id="9332038at2759"/>
<comment type="catalytic activity">
    <reaction evidence="8">
        <text>L-seryl-[protein] + ATP = O-phospho-L-seryl-[protein] + ADP + H(+)</text>
        <dbReference type="Rhea" id="RHEA:17989"/>
        <dbReference type="Rhea" id="RHEA-COMP:9863"/>
        <dbReference type="Rhea" id="RHEA-COMP:11604"/>
        <dbReference type="ChEBI" id="CHEBI:15378"/>
        <dbReference type="ChEBI" id="CHEBI:29999"/>
        <dbReference type="ChEBI" id="CHEBI:30616"/>
        <dbReference type="ChEBI" id="CHEBI:83421"/>
        <dbReference type="ChEBI" id="CHEBI:456216"/>
        <dbReference type="EC" id="2.7.12.1"/>
    </reaction>
</comment>
<evidence type="ECO:0000259" key="13">
    <source>
        <dbReference type="PROSITE" id="PS50011"/>
    </source>
</evidence>
<dbReference type="PROSITE" id="PS00108">
    <property type="entry name" value="PROTEIN_KINASE_ST"/>
    <property type="match status" value="1"/>
</dbReference>
<dbReference type="Proteomes" id="UP000187209">
    <property type="component" value="Unassembled WGS sequence"/>
</dbReference>
<protein>
    <recommendedName>
        <fullName evidence="2">dual-specificity kinase</fullName>
        <ecNumber evidence="2">2.7.12.1</ecNumber>
    </recommendedName>
</protein>
<dbReference type="PROSITE" id="PS50011">
    <property type="entry name" value="PROTEIN_KINASE_DOM"/>
    <property type="match status" value="1"/>
</dbReference>
<dbReference type="AlphaFoldDB" id="A0A1R2AVI2"/>
<dbReference type="InterPro" id="IPR011009">
    <property type="entry name" value="Kinase-like_dom_sf"/>
</dbReference>
<evidence type="ECO:0000256" key="1">
    <source>
        <dbReference type="ARBA" id="ARBA00008867"/>
    </source>
</evidence>
<comment type="caution">
    <text evidence="14">The sequence shown here is derived from an EMBL/GenBank/DDBJ whole genome shotgun (WGS) entry which is preliminary data.</text>
</comment>
<evidence type="ECO:0000313" key="14">
    <source>
        <dbReference type="EMBL" id="OMJ68549.1"/>
    </source>
</evidence>
<dbReference type="GO" id="GO:0005737">
    <property type="term" value="C:cytoplasm"/>
    <property type="evidence" value="ECO:0007669"/>
    <property type="project" value="TreeGrafter"/>
</dbReference>
<evidence type="ECO:0000256" key="2">
    <source>
        <dbReference type="ARBA" id="ARBA00013203"/>
    </source>
</evidence>
<dbReference type="InterPro" id="IPR017441">
    <property type="entry name" value="Protein_kinase_ATP_BS"/>
</dbReference>
<evidence type="ECO:0000256" key="5">
    <source>
        <dbReference type="ARBA" id="ARBA00022741"/>
    </source>
</evidence>
<feature type="domain" description="Protein kinase" evidence="13">
    <location>
        <begin position="187"/>
        <end position="483"/>
    </location>
</feature>
<dbReference type="InterPro" id="IPR000719">
    <property type="entry name" value="Prot_kinase_dom"/>
</dbReference>
<dbReference type="EMBL" id="MPUH01001313">
    <property type="protein sequence ID" value="OMJ68549.1"/>
    <property type="molecule type" value="Genomic_DNA"/>
</dbReference>
<evidence type="ECO:0000256" key="9">
    <source>
        <dbReference type="ARBA" id="ARBA00049308"/>
    </source>
</evidence>
<dbReference type="FunFam" id="3.30.200.20:FF:000087">
    <property type="entry name" value="Dual specificity tyrosine-phosphorylation-regulated kinase 1A"/>
    <property type="match status" value="1"/>
</dbReference>
<dbReference type="Gene3D" id="3.30.200.20">
    <property type="entry name" value="Phosphorylase Kinase, domain 1"/>
    <property type="match status" value="1"/>
</dbReference>
<dbReference type="GO" id="GO:0004712">
    <property type="term" value="F:protein serine/threonine/tyrosine kinase activity"/>
    <property type="evidence" value="ECO:0007669"/>
    <property type="project" value="UniProtKB-EC"/>
</dbReference>
<evidence type="ECO:0000256" key="12">
    <source>
        <dbReference type="SAM" id="MobiDB-lite"/>
    </source>
</evidence>
<dbReference type="GO" id="GO:0005856">
    <property type="term" value="C:cytoskeleton"/>
    <property type="evidence" value="ECO:0007669"/>
    <property type="project" value="TreeGrafter"/>
</dbReference>
<dbReference type="SUPFAM" id="SSF56112">
    <property type="entry name" value="Protein kinase-like (PK-like)"/>
    <property type="match status" value="1"/>
</dbReference>
<feature type="region of interest" description="Disordered" evidence="12">
    <location>
        <begin position="25"/>
        <end position="46"/>
    </location>
</feature>
<comment type="catalytic activity">
    <reaction evidence="9">
        <text>L-threonyl-[protein] + ATP = O-phospho-L-threonyl-[protein] + ADP + H(+)</text>
        <dbReference type="Rhea" id="RHEA:46608"/>
        <dbReference type="Rhea" id="RHEA-COMP:11060"/>
        <dbReference type="Rhea" id="RHEA-COMP:11605"/>
        <dbReference type="ChEBI" id="CHEBI:15378"/>
        <dbReference type="ChEBI" id="CHEBI:30013"/>
        <dbReference type="ChEBI" id="CHEBI:30616"/>
        <dbReference type="ChEBI" id="CHEBI:61977"/>
        <dbReference type="ChEBI" id="CHEBI:456216"/>
        <dbReference type="EC" id="2.7.12.1"/>
    </reaction>
</comment>
<comment type="similarity">
    <text evidence="1">Belongs to the protein kinase superfamily. CMGC Ser/Thr protein kinase family. MNB/DYRK subfamily.</text>
</comment>
<keyword evidence="4" id="KW-0808">Transferase</keyword>
<evidence type="ECO:0000256" key="8">
    <source>
        <dbReference type="ARBA" id="ARBA00049003"/>
    </source>
</evidence>
<evidence type="ECO:0000256" key="4">
    <source>
        <dbReference type="ARBA" id="ARBA00022679"/>
    </source>
</evidence>
<organism evidence="14 15">
    <name type="scientific">Stentor coeruleus</name>
    <dbReference type="NCBI Taxonomy" id="5963"/>
    <lineage>
        <taxon>Eukaryota</taxon>
        <taxon>Sar</taxon>
        <taxon>Alveolata</taxon>
        <taxon>Ciliophora</taxon>
        <taxon>Postciliodesmatophora</taxon>
        <taxon>Heterotrichea</taxon>
        <taxon>Heterotrichida</taxon>
        <taxon>Stentoridae</taxon>
        <taxon>Stentor</taxon>
    </lineage>
</organism>
<gene>
    <name evidence="14" type="ORF">SteCoe_33969</name>
</gene>
<dbReference type="InterPro" id="IPR042521">
    <property type="entry name" value="DYRK"/>
</dbReference>
<dbReference type="EC" id="2.7.12.1" evidence="2"/>
<sequence>MSLRPNLREQRLKFENKTSAKLSLPPKLSLEESRSRRNHASISSVKNSQIPKLHVKLMSIANEDVVSSRRMLGGLKSTKTAKRINLSMISPTNAPPVSTRANPADSFFFQRRRKSVKLPAAPEIVLENFKDMMNDFEQREIVEYKMVYFLGITSLKVIPDEELPNMGYDNDKGDYKIIVGDHLDYRYEILSMIGKGSFGQVCKCLDHKTKEILAVKIIKNKRKFHKQGLIEVKLLKSMHDQDPDDVYHIVRIKAHFLFRNHLCIVFELLSLSLYDFLKQNNFKGLSLKLVAQFAIQMLIGLQFSKSLKIIHCDLKPENVLLKNMNKSGIKIIDFGSGCYEDERIYTYIQSRFYRAPEIMLGIPYTSAIDMWSFGCILVELYIGYPFFPGENEAEQFLRIVEVLGVPSESLLGKSTRKNVFFDSFGCLKIVPNSRGKIRYPGTRTFEDYIGKENPLFIEFLQDIIQWHPELRPSPSEALNHPWIASMIKKQPSSVKKRRVLKSLIDTSELSDM</sequence>
<comment type="catalytic activity">
    <reaction evidence="10">
        <text>L-tyrosyl-[protein] + ATP = O-phospho-L-tyrosyl-[protein] + ADP + H(+)</text>
        <dbReference type="Rhea" id="RHEA:10596"/>
        <dbReference type="Rhea" id="RHEA-COMP:10136"/>
        <dbReference type="Rhea" id="RHEA-COMP:20101"/>
        <dbReference type="ChEBI" id="CHEBI:15378"/>
        <dbReference type="ChEBI" id="CHEBI:30616"/>
        <dbReference type="ChEBI" id="CHEBI:46858"/>
        <dbReference type="ChEBI" id="CHEBI:61978"/>
        <dbReference type="ChEBI" id="CHEBI:456216"/>
        <dbReference type="EC" id="2.7.12.1"/>
    </reaction>
</comment>
<keyword evidence="6" id="KW-0418">Kinase</keyword>
<dbReference type="SMART" id="SM00220">
    <property type="entry name" value="S_TKc"/>
    <property type="match status" value="1"/>
</dbReference>
<keyword evidence="5 11" id="KW-0547">Nucleotide-binding</keyword>
<dbReference type="InterPro" id="IPR008271">
    <property type="entry name" value="Ser/Thr_kinase_AS"/>
</dbReference>
<dbReference type="GO" id="GO:0004674">
    <property type="term" value="F:protein serine/threonine kinase activity"/>
    <property type="evidence" value="ECO:0007669"/>
    <property type="project" value="UniProtKB-KW"/>
</dbReference>
<reference evidence="14 15" key="1">
    <citation type="submission" date="2016-11" db="EMBL/GenBank/DDBJ databases">
        <title>The macronuclear genome of Stentor coeruleus: a giant cell with tiny introns.</title>
        <authorList>
            <person name="Slabodnick M."/>
            <person name="Ruby J.G."/>
            <person name="Reiff S.B."/>
            <person name="Swart E.C."/>
            <person name="Gosai S."/>
            <person name="Prabakaran S."/>
            <person name="Witkowska E."/>
            <person name="Larue G.E."/>
            <person name="Fisher S."/>
            <person name="Freeman R.M."/>
            <person name="Gunawardena J."/>
            <person name="Chu W."/>
            <person name="Stover N.A."/>
            <person name="Gregory B.D."/>
            <person name="Nowacki M."/>
            <person name="Derisi J."/>
            <person name="Roy S.W."/>
            <person name="Marshall W.F."/>
            <person name="Sood P."/>
        </authorList>
    </citation>
    <scope>NUCLEOTIDE SEQUENCE [LARGE SCALE GENOMIC DNA]</scope>
    <source>
        <strain evidence="14">WM001</strain>
    </source>
</reference>
<dbReference type="PROSITE" id="PS00107">
    <property type="entry name" value="PROTEIN_KINASE_ATP"/>
    <property type="match status" value="1"/>
</dbReference>
<keyword evidence="15" id="KW-1185">Reference proteome</keyword>
<keyword evidence="7 11" id="KW-0067">ATP-binding</keyword>